<evidence type="ECO:0000313" key="2">
    <source>
        <dbReference type="EMBL" id="SFG12307.1"/>
    </source>
</evidence>
<keyword evidence="3" id="KW-1185">Reference proteome</keyword>
<dbReference type="Proteomes" id="UP000198876">
    <property type="component" value="Unassembled WGS sequence"/>
</dbReference>
<dbReference type="EMBL" id="FOOQ01000001">
    <property type="protein sequence ID" value="SFG12307.1"/>
    <property type="molecule type" value="Genomic_DNA"/>
</dbReference>
<feature type="region of interest" description="Disordered" evidence="1">
    <location>
        <begin position="87"/>
        <end position="106"/>
    </location>
</feature>
<dbReference type="InterPro" id="IPR043899">
    <property type="entry name" value="DUF5789"/>
</dbReference>
<organism evidence="2 3">
    <name type="scientific">Halopelagius inordinatus</name>
    <dbReference type="NCBI Taxonomy" id="553467"/>
    <lineage>
        <taxon>Archaea</taxon>
        <taxon>Methanobacteriati</taxon>
        <taxon>Methanobacteriota</taxon>
        <taxon>Stenosarchaea group</taxon>
        <taxon>Halobacteria</taxon>
        <taxon>Halobacteriales</taxon>
        <taxon>Haloferacaceae</taxon>
    </lineage>
</organism>
<dbReference type="STRING" id="553467.SAMN04488063_1491"/>
<reference evidence="3" key="1">
    <citation type="submission" date="2016-10" db="EMBL/GenBank/DDBJ databases">
        <authorList>
            <person name="Varghese N."/>
            <person name="Submissions S."/>
        </authorList>
    </citation>
    <scope>NUCLEOTIDE SEQUENCE [LARGE SCALE GENOMIC DNA]</scope>
    <source>
        <strain evidence="3">CGMCC 1.7739</strain>
    </source>
</reference>
<evidence type="ECO:0000313" key="3">
    <source>
        <dbReference type="Proteomes" id="UP000198876"/>
    </source>
</evidence>
<proteinExistence type="predicted"/>
<evidence type="ECO:0008006" key="4">
    <source>
        <dbReference type="Google" id="ProtNLM"/>
    </source>
</evidence>
<evidence type="ECO:0000256" key="1">
    <source>
        <dbReference type="SAM" id="MobiDB-lite"/>
    </source>
</evidence>
<protein>
    <recommendedName>
        <fullName evidence="4">DUF2795 domain-containing protein</fullName>
    </recommendedName>
</protein>
<gene>
    <name evidence="2" type="ORF">SAMN04488063_1491</name>
</gene>
<dbReference type="Pfam" id="PF19102">
    <property type="entry name" value="DUF5789"/>
    <property type="match status" value="1"/>
</dbReference>
<accession>A0A1I2PEB3</accession>
<dbReference type="AlphaFoldDB" id="A0A1I2PEB3"/>
<sequence>MFMYHLDHGAIVMRTNRIEDAVSGYEFPATSAEIIDAFGDERIELANGSETVGDVLGRMGAEVYDGPRDVHDAVLCGLGHEAVGRRYYSDRDAPSPGETGPTQVSF</sequence>
<name>A0A1I2PEB3_9EURY</name>